<reference evidence="2 3" key="1">
    <citation type="journal article" date="2012" name="J. Bacteriol.">
        <title>Genome Sequence of Radiation-Resistant Modestobacter marinus Strain BC501, a Representative Actinobacterium That Thrives on Calcareous Stone Surfaces.</title>
        <authorList>
            <person name="Normand P."/>
            <person name="Gury J."/>
            <person name="Pujic P."/>
            <person name="Chouaia B."/>
            <person name="Crotti E."/>
            <person name="Brusetti L."/>
            <person name="Daffonchio D."/>
            <person name="Vacherie B."/>
            <person name="Barbe V."/>
            <person name="Medigue C."/>
            <person name="Calteau A."/>
            <person name="Ghodhbane-Gtari F."/>
            <person name="Essoussi I."/>
            <person name="Nouioui I."/>
            <person name="Abbassi-Ghozzi I."/>
            <person name="Gtari M."/>
        </authorList>
    </citation>
    <scope>NUCLEOTIDE SEQUENCE [LARGE SCALE GENOMIC DNA]</scope>
    <source>
        <strain evidence="3">BC 501</strain>
    </source>
</reference>
<name>I4F0H9_MODI5</name>
<sequence length="101" mass="10436">MPVQTGEGVLNDVFRGGPVVHEERGERSLPSHSAANTPSMDAGLPAPVGTAVLIPIPPPTTSPTDVSGLMRLPACGLDLSDGVTLVASLRGPCTMRRPDLR</sequence>
<feature type="compositionally biased region" description="Basic and acidic residues" evidence="1">
    <location>
        <begin position="20"/>
        <end position="29"/>
    </location>
</feature>
<keyword evidence="3" id="KW-1185">Reference proteome</keyword>
<protein>
    <submittedName>
        <fullName evidence="2">Uncharacterized protein</fullName>
    </submittedName>
</protein>
<evidence type="ECO:0000313" key="2">
    <source>
        <dbReference type="EMBL" id="CCH89142.1"/>
    </source>
</evidence>
<proteinExistence type="predicted"/>
<evidence type="ECO:0000256" key="1">
    <source>
        <dbReference type="SAM" id="MobiDB-lite"/>
    </source>
</evidence>
<dbReference type="KEGG" id="mmar:MODMU_3733"/>
<accession>I4F0H9</accession>
<gene>
    <name evidence="2" type="ordered locus">MODMU_3733</name>
</gene>
<feature type="region of interest" description="Disordered" evidence="1">
    <location>
        <begin position="1"/>
        <end position="43"/>
    </location>
</feature>
<dbReference type="HOGENOM" id="CLU_2288338_0_0_11"/>
<feature type="compositionally biased region" description="Polar residues" evidence="1">
    <location>
        <begin position="30"/>
        <end position="39"/>
    </location>
</feature>
<evidence type="ECO:0000313" key="3">
    <source>
        <dbReference type="Proteomes" id="UP000006461"/>
    </source>
</evidence>
<dbReference type="Proteomes" id="UP000006461">
    <property type="component" value="Chromosome"/>
</dbReference>
<dbReference type="EMBL" id="FO203431">
    <property type="protein sequence ID" value="CCH89142.1"/>
    <property type="molecule type" value="Genomic_DNA"/>
</dbReference>
<organism evidence="2 3">
    <name type="scientific">Modestobacter italicus (strain DSM 44449 / CECT 9708 / BC 501)</name>
    <dbReference type="NCBI Taxonomy" id="2732864"/>
    <lineage>
        <taxon>Bacteria</taxon>
        <taxon>Bacillati</taxon>
        <taxon>Actinomycetota</taxon>
        <taxon>Actinomycetes</taxon>
        <taxon>Geodermatophilales</taxon>
        <taxon>Geodermatophilaceae</taxon>
        <taxon>Modestobacter</taxon>
    </lineage>
</organism>
<dbReference type="AlphaFoldDB" id="I4F0H9"/>